<dbReference type="InterPro" id="IPR014718">
    <property type="entry name" value="GH-type_carb-bd"/>
</dbReference>
<gene>
    <name evidence="4" type="ORF">BFS30_18530</name>
</gene>
<protein>
    <submittedName>
        <fullName evidence="4">Aldose epimerase</fullName>
    </submittedName>
</protein>
<dbReference type="InterPro" id="IPR011013">
    <property type="entry name" value="Gal_mutarotase_sf_dom"/>
</dbReference>
<evidence type="ECO:0000313" key="4">
    <source>
        <dbReference type="EMBL" id="AOM78988.1"/>
    </source>
</evidence>
<dbReference type="RefSeq" id="WP_069380651.1">
    <property type="nucleotide sequence ID" value="NZ_CP017141.1"/>
</dbReference>
<dbReference type="PANTHER" id="PTHR11122">
    <property type="entry name" value="APOSPORY-ASSOCIATED PROTEIN C-RELATED"/>
    <property type="match status" value="1"/>
</dbReference>
<dbReference type="KEGG" id="psty:BFS30_18530"/>
<dbReference type="CDD" id="cd09024">
    <property type="entry name" value="Aldose_epim_lacX"/>
    <property type="match status" value="1"/>
</dbReference>
<evidence type="ECO:0000313" key="5">
    <source>
        <dbReference type="Proteomes" id="UP000094313"/>
    </source>
</evidence>
<evidence type="ECO:0000256" key="1">
    <source>
        <dbReference type="ARBA" id="ARBA00001913"/>
    </source>
</evidence>
<dbReference type="AlphaFoldDB" id="A0A1D7QJZ1"/>
<dbReference type="GO" id="GO:0005975">
    <property type="term" value="P:carbohydrate metabolic process"/>
    <property type="evidence" value="ECO:0007669"/>
    <property type="project" value="InterPro"/>
</dbReference>
<dbReference type="Gene3D" id="2.70.98.10">
    <property type="match status" value="1"/>
</dbReference>
<dbReference type="Proteomes" id="UP000094313">
    <property type="component" value="Chromosome"/>
</dbReference>
<dbReference type="InterPro" id="IPR037481">
    <property type="entry name" value="LacX"/>
</dbReference>
<dbReference type="EMBL" id="CP017141">
    <property type="protein sequence ID" value="AOM78988.1"/>
    <property type="molecule type" value="Genomic_DNA"/>
</dbReference>
<dbReference type="Pfam" id="PF01263">
    <property type="entry name" value="Aldose_epim"/>
    <property type="match status" value="1"/>
</dbReference>
<dbReference type="GO" id="GO:0030246">
    <property type="term" value="F:carbohydrate binding"/>
    <property type="evidence" value="ECO:0007669"/>
    <property type="project" value="InterPro"/>
</dbReference>
<dbReference type="InterPro" id="IPR008183">
    <property type="entry name" value="Aldose_1/G6P_1-epimerase"/>
</dbReference>
<organism evidence="4 5">
    <name type="scientific">Pedobacter steynii</name>
    <dbReference type="NCBI Taxonomy" id="430522"/>
    <lineage>
        <taxon>Bacteria</taxon>
        <taxon>Pseudomonadati</taxon>
        <taxon>Bacteroidota</taxon>
        <taxon>Sphingobacteriia</taxon>
        <taxon>Sphingobacteriales</taxon>
        <taxon>Sphingobacteriaceae</taxon>
        <taxon>Pedobacter</taxon>
    </lineage>
</organism>
<keyword evidence="5" id="KW-1185">Reference proteome</keyword>
<keyword evidence="3" id="KW-0106">Calcium</keyword>
<dbReference type="GO" id="GO:0016853">
    <property type="term" value="F:isomerase activity"/>
    <property type="evidence" value="ECO:0007669"/>
    <property type="project" value="InterPro"/>
</dbReference>
<reference evidence="4 5" key="1">
    <citation type="submission" date="2016-08" db="EMBL/GenBank/DDBJ databases">
        <authorList>
            <person name="Seilhamer J.J."/>
        </authorList>
    </citation>
    <scope>NUCLEOTIDE SEQUENCE [LARGE SCALE GENOMIC DNA]</scope>
    <source>
        <strain evidence="4 5">DX4</strain>
    </source>
</reference>
<comment type="subunit">
    <text evidence="2">Monomer.</text>
</comment>
<sequence length="288" mass="33655">MISLENQYLRASFSSKGGELQSLKSKKTELEYLWSGNPDYWGKFSPILFPIVGGLKNNTYYFKNKAYTLPRHGFARDRVFEAEQISETELLFTLEHDEESLKVYPFEFRLGLRYQLSADQLICSYEVLNTGDQKLWFSIGGHPAFAVPLKEELSYHDYYLQFNKDHQLISNKINQDLIDDETKMTELENGKLRLEHDLFYEDALVFKNLKSDAIAVRSKQDPHGLEFQFKDFPFFGIWAAKDANFVCLEPWCGIADGIHTKQNLEEKEGILSLNPKENWKRQWQVTCF</sequence>
<accession>A0A1D7QJZ1</accession>
<proteinExistence type="predicted"/>
<dbReference type="SUPFAM" id="SSF74650">
    <property type="entry name" value="Galactose mutarotase-like"/>
    <property type="match status" value="1"/>
</dbReference>
<name>A0A1D7QJZ1_9SPHI</name>
<evidence type="ECO:0000256" key="3">
    <source>
        <dbReference type="ARBA" id="ARBA00022837"/>
    </source>
</evidence>
<comment type="cofactor">
    <cofactor evidence="1">
        <name>Ca(2+)</name>
        <dbReference type="ChEBI" id="CHEBI:29108"/>
    </cofactor>
</comment>
<dbReference type="PANTHER" id="PTHR11122:SF13">
    <property type="entry name" value="GLUCOSE-6-PHOSPHATE 1-EPIMERASE"/>
    <property type="match status" value="1"/>
</dbReference>
<evidence type="ECO:0000256" key="2">
    <source>
        <dbReference type="ARBA" id="ARBA00011245"/>
    </source>
</evidence>
<dbReference type="OrthoDB" id="9795355at2"/>